<evidence type="ECO:0000313" key="2">
    <source>
        <dbReference type="Proteomes" id="UP000178198"/>
    </source>
</evidence>
<dbReference type="Pfam" id="PF14253">
    <property type="entry name" value="AbiH"/>
    <property type="match status" value="1"/>
</dbReference>
<dbReference type="KEGG" id="fcm:BIW12_07545"/>
<proteinExistence type="predicted"/>
<dbReference type="AlphaFoldDB" id="A0A1D9P9S3"/>
<keyword evidence="2" id="KW-1185">Reference proteome</keyword>
<evidence type="ECO:0008006" key="3">
    <source>
        <dbReference type="Google" id="ProtNLM"/>
    </source>
</evidence>
<dbReference type="Proteomes" id="UP000178198">
    <property type="component" value="Chromosome"/>
</dbReference>
<dbReference type="RefSeq" id="WP_071184560.1">
    <property type="nucleotide sequence ID" value="NZ_CP017774.1"/>
</dbReference>
<reference evidence="1 2" key="1">
    <citation type="submission" date="2016-10" db="EMBL/GenBank/DDBJ databases">
        <title>Complete Genome Sequence of Flavobacterium sp. PK15.</title>
        <authorList>
            <person name="Ekwe A."/>
            <person name="Kim S.B."/>
        </authorList>
    </citation>
    <scope>NUCLEOTIDE SEQUENCE [LARGE SCALE GENOMIC DNA]</scope>
    <source>
        <strain evidence="1 2">PK15</strain>
    </source>
</reference>
<name>A0A1D9P9S3_9FLAO</name>
<dbReference type="OrthoDB" id="5903604at2"/>
<sequence>MNRLVIIGNGFDLAHGLPTSYRDFINDYWRGIKDSNHNDEFTSFTFNTKIEFENIKNIDCISKQFIALDENVKFSEAEIYHEYGNNILTGKYPRAHILNYKNDFFRLINQKAIENWVDIENEYYRELKKIVVSKPENSLVDNNEFEISKKKKY</sequence>
<evidence type="ECO:0000313" key="1">
    <source>
        <dbReference type="EMBL" id="AOZ99307.1"/>
    </source>
</evidence>
<gene>
    <name evidence="1" type="ORF">BIW12_07545</name>
</gene>
<organism evidence="1 2">
    <name type="scientific">Flavobacterium commune</name>
    <dbReference type="NCBI Taxonomy" id="1306519"/>
    <lineage>
        <taxon>Bacteria</taxon>
        <taxon>Pseudomonadati</taxon>
        <taxon>Bacteroidota</taxon>
        <taxon>Flavobacteriia</taxon>
        <taxon>Flavobacteriales</taxon>
        <taxon>Flavobacteriaceae</taxon>
        <taxon>Flavobacterium</taxon>
    </lineage>
</organism>
<protein>
    <recommendedName>
        <fullName evidence="3">Bacteriophage abortive infection AbiH</fullName>
    </recommendedName>
</protein>
<dbReference type="InterPro" id="IPR025935">
    <property type="entry name" value="AbiH"/>
</dbReference>
<dbReference type="EMBL" id="CP017774">
    <property type="protein sequence ID" value="AOZ99307.1"/>
    <property type="molecule type" value="Genomic_DNA"/>
</dbReference>
<dbReference type="STRING" id="1306519.BIW12_07545"/>
<accession>A0A1D9P9S3</accession>